<name>A0ABT9DCK6_9CELL</name>
<dbReference type="EMBL" id="JAUQYP010000001">
    <property type="protein sequence ID" value="MDO8107021.1"/>
    <property type="molecule type" value="Genomic_DNA"/>
</dbReference>
<accession>A0ABT9DCK6</accession>
<dbReference type="GO" id="GO:0016757">
    <property type="term" value="F:glycosyltransferase activity"/>
    <property type="evidence" value="ECO:0007669"/>
    <property type="project" value="UniProtKB-KW"/>
</dbReference>
<feature type="domain" description="Glycosyltransferase subfamily 4-like N-terminal" evidence="3">
    <location>
        <begin position="3"/>
        <end position="116"/>
    </location>
</feature>
<evidence type="ECO:0000259" key="3">
    <source>
        <dbReference type="Pfam" id="PF13439"/>
    </source>
</evidence>
<reference evidence="4 5" key="1">
    <citation type="submission" date="2023-07" db="EMBL/GenBank/DDBJ databases">
        <title>Description of novel actinomycetes strains, isolated from tidal flat sediment.</title>
        <authorList>
            <person name="Lu C."/>
        </authorList>
    </citation>
    <scope>NUCLEOTIDE SEQUENCE [LARGE SCALE GENOMIC DNA]</scope>
    <source>
        <strain evidence="4 5">SYSU T00b441</strain>
    </source>
</reference>
<organism evidence="4 5">
    <name type="scientific">Actinotalea lenta</name>
    <dbReference type="NCBI Taxonomy" id="3064654"/>
    <lineage>
        <taxon>Bacteria</taxon>
        <taxon>Bacillati</taxon>
        <taxon>Actinomycetota</taxon>
        <taxon>Actinomycetes</taxon>
        <taxon>Micrococcales</taxon>
        <taxon>Cellulomonadaceae</taxon>
        <taxon>Actinotalea</taxon>
    </lineage>
</organism>
<dbReference type="SUPFAM" id="SSF53756">
    <property type="entry name" value="UDP-Glycosyltransferase/glycogen phosphorylase"/>
    <property type="match status" value="1"/>
</dbReference>
<comment type="caution">
    <text evidence="4">The sequence shown here is derived from an EMBL/GenBank/DDBJ whole genome shotgun (WGS) entry which is preliminary data.</text>
</comment>
<dbReference type="RefSeq" id="WP_304600658.1">
    <property type="nucleotide sequence ID" value="NZ_JAUQYP010000001.1"/>
</dbReference>
<dbReference type="Proteomes" id="UP001232536">
    <property type="component" value="Unassembled WGS sequence"/>
</dbReference>
<evidence type="ECO:0000313" key="5">
    <source>
        <dbReference type="Proteomes" id="UP001232536"/>
    </source>
</evidence>
<dbReference type="Gene3D" id="3.40.50.2000">
    <property type="entry name" value="Glycogen Phosphorylase B"/>
    <property type="match status" value="1"/>
</dbReference>
<evidence type="ECO:0000256" key="1">
    <source>
        <dbReference type="ARBA" id="ARBA00022676"/>
    </source>
</evidence>
<dbReference type="Pfam" id="PF13439">
    <property type="entry name" value="Glyco_transf_4"/>
    <property type="match status" value="1"/>
</dbReference>
<evidence type="ECO:0000313" key="4">
    <source>
        <dbReference type="EMBL" id="MDO8107021.1"/>
    </source>
</evidence>
<evidence type="ECO:0000256" key="2">
    <source>
        <dbReference type="ARBA" id="ARBA00022679"/>
    </source>
</evidence>
<keyword evidence="1 4" id="KW-0328">Glycosyltransferase</keyword>
<keyword evidence="2 4" id="KW-0808">Transferase</keyword>
<sequence length="356" mass="37588">MRVPVPGAEPGRWDMPHEPVARWLIEHRNEYDVVHLHLGLAELCDAAALRAALDEAAAPLVLTVHDLPTAGHPDPARLAAQLAATVPAADELITLTVGAARQLLAEYGRTAHVLPHPHVVPEALLSAPRVAHGGFVLGLYVGSLAAGVPTALLDEAVRYATDHPGVRVQVHANPDVMEPAVLGQEAMEPAALGQDASGAGVAGVAVARSGPSAESFADALRRRASRGEVDLRIHRPSTVAEEIAALSDLDALLVWDHRAHSTWVEACFDLGVEILVPDRGHQAEQRPCRRIGPEPGALGSALQAAIEPRQAERATATARLDERRLVALAHRVLYEAVLGQGRHTATDAPAPSLGGR</sequence>
<protein>
    <submittedName>
        <fullName evidence="4">Glycosyltransferase</fullName>
        <ecNumber evidence="4">2.4.-.-</ecNumber>
    </submittedName>
</protein>
<dbReference type="InterPro" id="IPR028098">
    <property type="entry name" value="Glyco_trans_4-like_N"/>
</dbReference>
<keyword evidence="5" id="KW-1185">Reference proteome</keyword>
<dbReference type="EC" id="2.4.-.-" evidence="4"/>
<gene>
    <name evidence="4" type="ORF">Q6348_07390</name>
</gene>
<proteinExistence type="predicted"/>